<dbReference type="PROSITE" id="PS51257">
    <property type="entry name" value="PROKAR_LIPOPROTEIN"/>
    <property type="match status" value="1"/>
</dbReference>
<evidence type="ECO:0000313" key="3">
    <source>
        <dbReference type="Proteomes" id="UP001196413"/>
    </source>
</evidence>
<feature type="signal peptide" evidence="1">
    <location>
        <begin position="1"/>
        <end position="20"/>
    </location>
</feature>
<keyword evidence="3" id="KW-1185">Reference proteome</keyword>
<dbReference type="EMBL" id="JAHQIW010000238">
    <property type="protein sequence ID" value="KAJ1346894.1"/>
    <property type="molecule type" value="Genomic_DNA"/>
</dbReference>
<evidence type="ECO:0008006" key="4">
    <source>
        <dbReference type="Google" id="ProtNLM"/>
    </source>
</evidence>
<accession>A0AAD5MFN1</accession>
<evidence type="ECO:0000313" key="2">
    <source>
        <dbReference type="EMBL" id="KAJ1346894.1"/>
    </source>
</evidence>
<dbReference type="AlphaFoldDB" id="A0AAD5MFN1"/>
<protein>
    <recommendedName>
        <fullName evidence="4">Secreted protein</fullName>
    </recommendedName>
</protein>
<evidence type="ECO:0000256" key="1">
    <source>
        <dbReference type="SAM" id="SignalP"/>
    </source>
</evidence>
<reference evidence="2" key="1">
    <citation type="submission" date="2021-06" db="EMBL/GenBank/DDBJ databases">
        <title>Parelaphostrongylus tenuis whole genome reference sequence.</title>
        <authorList>
            <person name="Garwood T.J."/>
            <person name="Larsen P.A."/>
            <person name="Fountain-Jones N.M."/>
            <person name="Garbe J.R."/>
            <person name="Macchietto M.G."/>
            <person name="Kania S.A."/>
            <person name="Gerhold R.W."/>
            <person name="Richards J.E."/>
            <person name="Wolf T.M."/>
        </authorList>
    </citation>
    <scope>NUCLEOTIDE SEQUENCE</scope>
    <source>
        <strain evidence="2">MNPRO001-30</strain>
        <tissue evidence="2">Meninges</tissue>
    </source>
</reference>
<feature type="chain" id="PRO_5042070633" description="Secreted protein" evidence="1">
    <location>
        <begin position="21"/>
        <end position="113"/>
    </location>
</feature>
<keyword evidence="1" id="KW-0732">Signal</keyword>
<gene>
    <name evidence="2" type="ORF">KIN20_001818</name>
</gene>
<organism evidence="2 3">
    <name type="scientific">Parelaphostrongylus tenuis</name>
    <name type="common">Meningeal worm</name>
    <dbReference type="NCBI Taxonomy" id="148309"/>
    <lineage>
        <taxon>Eukaryota</taxon>
        <taxon>Metazoa</taxon>
        <taxon>Ecdysozoa</taxon>
        <taxon>Nematoda</taxon>
        <taxon>Chromadorea</taxon>
        <taxon>Rhabditida</taxon>
        <taxon>Rhabditina</taxon>
        <taxon>Rhabditomorpha</taxon>
        <taxon>Strongyloidea</taxon>
        <taxon>Metastrongylidae</taxon>
        <taxon>Parelaphostrongylus</taxon>
    </lineage>
</organism>
<dbReference type="Proteomes" id="UP001196413">
    <property type="component" value="Unassembled WGS sequence"/>
</dbReference>
<sequence>MNSRNSIFIGLFAGCLNVEAAYWAVRHEELGQHNQCPIDKTDTNVEAGCDSVRLFTCEQLSVTTKQRDVVGKPVIEFFLDKKQENSRLCRTQYVQKVLESPTLQSLRCRISNI</sequence>
<comment type="caution">
    <text evidence="2">The sequence shown here is derived from an EMBL/GenBank/DDBJ whole genome shotgun (WGS) entry which is preliminary data.</text>
</comment>
<name>A0AAD5MFN1_PARTN</name>
<proteinExistence type="predicted"/>